<dbReference type="AlphaFoldDB" id="A0A8S0FWP4"/>
<dbReference type="Proteomes" id="UP000467488">
    <property type="component" value="Chromosome"/>
</dbReference>
<feature type="signal peptide" evidence="1">
    <location>
        <begin position="1"/>
        <end position="21"/>
    </location>
</feature>
<proteinExistence type="predicted"/>
<sequence length="64" mass="6661">MRQVLSSLLVIAGLVSGQAIAAPESPPHADIRDSGFVYCVSGQVNTFNPSKASSGLIVDTLDKM</sequence>
<evidence type="ECO:0000256" key="1">
    <source>
        <dbReference type="SAM" id="SignalP"/>
    </source>
</evidence>
<evidence type="ECO:0008006" key="4">
    <source>
        <dbReference type="Google" id="ProtNLM"/>
    </source>
</evidence>
<keyword evidence="1" id="KW-0732">Signal</keyword>
<protein>
    <recommendedName>
        <fullName evidence="4">Peptide ABC transporter substrate-binding protein</fullName>
    </recommendedName>
</protein>
<dbReference type="EMBL" id="AP022360">
    <property type="protein sequence ID" value="BBU84110.1"/>
    <property type="molecule type" value="Genomic_DNA"/>
</dbReference>
<feature type="chain" id="PRO_5035900138" description="Peptide ABC transporter substrate-binding protein" evidence="1">
    <location>
        <begin position="22"/>
        <end position="64"/>
    </location>
</feature>
<evidence type="ECO:0000313" key="3">
    <source>
        <dbReference type="Proteomes" id="UP000467488"/>
    </source>
</evidence>
<name>A0A8S0FWP4_ECOLX</name>
<reference evidence="2 3" key="1">
    <citation type="submission" date="2020-01" db="EMBL/GenBank/DDBJ databases">
        <title>Dynamics of blaIMP-6 dissemination in carbapenem resistant Enterobacteriacea isolated from regional surveillance in Osaka, Japan.</title>
        <authorList>
            <person name="Abe R."/>
            <person name="Akeda Y."/>
            <person name="Sugawara Y."/>
            <person name="Yamamoto N."/>
            <person name="Tomono K."/>
            <person name="Takeuchi D."/>
            <person name="Kawahara R."/>
            <person name="Hamada S."/>
        </authorList>
    </citation>
    <scope>NUCLEOTIDE SEQUENCE [LARGE SCALE GENOMIC DNA]</scope>
    <source>
        <strain evidence="2 3">E300</strain>
    </source>
</reference>
<gene>
    <name evidence="2" type="ORF">EIMP300_55100</name>
</gene>
<evidence type="ECO:0000313" key="2">
    <source>
        <dbReference type="EMBL" id="BBU84110.1"/>
    </source>
</evidence>
<organism evidence="2 3">
    <name type="scientific">Escherichia coli</name>
    <dbReference type="NCBI Taxonomy" id="562"/>
    <lineage>
        <taxon>Bacteria</taxon>
        <taxon>Pseudomonadati</taxon>
        <taxon>Pseudomonadota</taxon>
        <taxon>Gammaproteobacteria</taxon>
        <taxon>Enterobacterales</taxon>
        <taxon>Enterobacteriaceae</taxon>
        <taxon>Escherichia</taxon>
    </lineage>
</organism>
<accession>A0A8S0FWP4</accession>